<evidence type="ECO:0000313" key="1">
    <source>
        <dbReference type="EMBL" id="CAD8163137.1"/>
    </source>
</evidence>
<accession>A0A8S1UG22</accession>
<dbReference type="EMBL" id="CAJJDP010000043">
    <property type="protein sequence ID" value="CAD8163137.1"/>
    <property type="molecule type" value="Genomic_DNA"/>
</dbReference>
<name>A0A8S1UG22_PAROT</name>
<proteinExistence type="predicted"/>
<evidence type="ECO:0000313" key="2">
    <source>
        <dbReference type="Proteomes" id="UP000683925"/>
    </source>
</evidence>
<keyword evidence="2" id="KW-1185">Reference proteome</keyword>
<gene>
    <name evidence="1" type="ORF">POCTA_138.1.T0430011</name>
</gene>
<protein>
    <submittedName>
        <fullName evidence="1">Uncharacterized protein</fullName>
    </submittedName>
</protein>
<sequence length="189" mass="22796">MLCWQNLLNQKQLNMYLHQKPQQIFKNKPHNHPPDKYQLQNQLSKYSPIVPTSSSTQILLFRSFIMRNYPPRINFSQYAEQQRQINERKEQPAYFRIRLNCEKLFGIEFENKQYQILKPLKLTKIFSCNLQRKCDDYSTMKQFIQVKIRKLNMEYIDQLNQGNQKALNDFQLAQYLKSVSINDIQNRGI</sequence>
<comment type="caution">
    <text evidence="1">The sequence shown here is derived from an EMBL/GenBank/DDBJ whole genome shotgun (WGS) entry which is preliminary data.</text>
</comment>
<dbReference type="AlphaFoldDB" id="A0A8S1UG22"/>
<organism evidence="1 2">
    <name type="scientific">Paramecium octaurelia</name>
    <dbReference type="NCBI Taxonomy" id="43137"/>
    <lineage>
        <taxon>Eukaryota</taxon>
        <taxon>Sar</taxon>
        <taxon>Alveolata</taxon>
        <taxon>Ciliophora</taxon>
        <taxon>Intramacronucleata</taxon>
        <taxon>Oligohymenophorea</taxon>
        <taxon>Peniculida</taxon>
        <taxon>Parameciidae</taxon>
        <taxon>Paramecium</taxon>
    </lineage>
</organism>
<dbReference type="Proteomes" id="UP000683925">
    <property type="component" value="Unassembled WGS sequence"/>
</dbReference>
<reference evidence="1" key="1">
    <citation type="submission" date="2021-01" db="EMBL/GenBank/DDBJ databases">
        <authorList>
            <consortium name="Genoscope - CEA"/>
            <person name="William W."/>
        </authorList>
    </citation>
    <scope>NUCLEOTIDE SEQUENCE</scope>
</reference>